<proteinExistence type="predicted"/>
<reference evidence="1 2" key="1">
    <citation type="submission" date="2019-01" db="EMBL/GenBank/DDBJ databases">
        <title>Genomic insights into the origins and evolution of symbiotic genes in the Phaseolus vulgaris microsymbionts.</title>
        <authorList>
            <person name="Tong W."/>
        </authorList>
    </citation>
    <scope>NUCLEOTIDE SEQUENCE [LARGE SCALE GENOMIC DNA]</scope>
    <source>
        <strain evidence="1 2">FH23</strain>
        <plasmid evidence="2">prapfh23b</plasmid>
    </source>
</reference>
<keyword evidence="2" id="KW-1185">Reference proteome</keyword>
<dbReference type="InterPro" id="IPR038084">
    <property type="entry name" value="PduO/GlcC-like_sf"/>
</dbReference>
<geneLocation type="plasmid" evidence="2">
    <name>prapfh23b</name>
</geneLocation>
<dbReference type="AlphaFoldDB" id="A0AAE5WRS0"/>
<keyword evidence="1" id="KW-0614">Plasmid</keyword>
<accession>A0AAE5WRS0</accession>
<name>A0AAE5WRS0_9HYPH</name>
<organism evidence="1 2">
    <name type="scientific">Rhizobium acidisoli</name>
    <dbReference type="NCBI Taxonomy" id="1538158"/>
    <lineage>
        <taxon>Bacteria</taxon>
        <taxon>Pseudomonadati</taxon>
        <taxon>Pseudomonadota</taxon>
        <taxon>Alphaproteobacteria</taxon>
        <taxon>Hyphomicrobiales</taxon>
        <taxon>Rhizobiaceae</taxon>
        <taxon>Rhizobium/Agrobacterium group</taxon>
        <taxon>Rhizobium</taxon>
    </lineage>
</organism>
<dbReference type="EMBL" id="CP035000">
    <property type="protein sequence ID" value="QAS81321.1"/>
    <property type="molecule type" value="Genomic_DNA"/>
</dbReference>
<dbReference type="InterPro" id="IPR005624">
    <property type="entry name" value="PduO/GlcC-like"/>
</dbReference>
<dbReference type="KEGG" id="rad:CO657_25710"/>
<dbReference type="Gene3D" id="3.30.450.150">
    <property type="entry name" value="Haem-degrading domain"/>
    <property type="match status" value="1"/>
</dbReference>
<gene>
    <name evidence="1" type="ORF">CO657_25710</name>
</gene>
<dbReference type="PANTHER" id="PTHR28255">
    <property type="match status" value="1"/>
</dbReference>
<dbReference type="Proteomes" id="UP000220927">
    <property type="component" value="Plasmid pRapFH23b"/>
</dbReference>
<evidence type="ECO:0000313" key="2">
    <source>
        <dbReference type="Proteomes" id="UP000220927"/>
    </source>
</evidence>
<dbReference type="PIRSF" id="PIRSF008757">
    <property type="entry name" value="UCP008757"/>
    <property type="match status" value="1"/>
</dbReference>
<dbReference type="InterPro" id="IPR010371">
    <property type="entry name" value="YBR137W-like"/>
</dbReference>
<sequence>MGDEGDGMTIDEQIAVLETELLEIQLPHFDAGVAWRIGAFIHERADTAGKRIACEISRPGQQLFYFAMPGIAPDSEAWIRRKRNVVERFHKSSLLMKLLADKQERPLLERYALAPGDYCASGGGVPIVVKGSGCLGAVTVSGLTQFDDHALGVEALRNVLSTL</sequence>
<dbReference type="SUPFAM" id="SSF143744">
    <property type="entry name" value="GlcG-like"/>
    <property type="match status" value="1"/>
</dbReference>
<dbReference type="PANTHER" id="PTHR28255:SF1">
    <property type="entry name" value="UPF0303 PROTEIN YBR137W"/>
    <property type="match status" value="1"/>
</dbReference>
<dbReference type="Pfam" id="PF03928">
    <property type="entry name" value="HbpS-like"/>
    <property type="match status" value="1"/>
</dbReference>
<protein>
    <submittedName>
        <fullName evidence="1">Heme-degrading domain-containing protein</fullName>
    </submittedName>
</protein>
<dbReference type="NCBIfam" id="NF002696">
    <property type="entry name" value="PRK02487.1-5"/>
    <property type="match status" value="1"/>
</dbReference>
<evidence type="ECO:0000313" key="1">
    <source>
        <dbReference type="EMBL" id="QAS81321.1"/>
    </source>
</evidence>